<name>A0ABN1B057_9ACTN</name>
<dbReference type="EMBL" id="BAAABY010000045">
    <property type="protein sequence ID" value="GAA0487586.1"/>
    <property type="molecule type" value="Genomic_DNA"/>
</dbReference>
<keyword evidence="5" id="KW-1185">Reference proteome</keyword>
<dbReference type="RefSeq" id="WP_346098517.1">
    <property type="nucleotide sequence ID" value="NZ_BAAABY010000045.1"/>
</dbReference>
<evidence type="ECO:0000256" key="2">
    <source>
        <dbReference type="SAM" id="MobiDB-lite"/>
    </source>
</evidence>
<proteinExistence type="predicted"/>
<comment type="caution">
    <text evidence="4">The sequence shown here is derived from an EMBL/GenBank/DDBJ whole genome shotgun (WGS) entry which is preliminary data.</text>
</comment>
<organism evidence="4 5">
    <name type="scientific">Streptomyces olivaceiscleroticus</name>
    <dbReference type="NCBI Taxonomy" id="68245"/>
    <lineage>
        <taxon>Bacteria</taxon>
        <taxon>Bacillati</taxon>
        <taxon>Actinomycetota</taxon>
        <taxon>Actinomycetes</taxon>
        <taxon>Kitasatosporales</taxon>
        <taxon>Streptomycetaceae</taxon>
        <taxon>Streptomyces</taxon>
    </lineage>
</organism>
<reference evidence="4 5" key="1">
    <citation type="journal article" date="2019" name="Int. J. Syst. Evol. Microbiol.">
        <title>The Global Catalogue of Microorganisms (GCM) 10K type strain sequencing project: providing services to taxonomists for standard genome sequencing and annotation.</title>
        <authorList>
            <consortium name="The Broad Institute Genomics Platform"/>
            <consortium name="The Broad Institute Genome Sequencing Center for Infectious Disease"/>
            <person name="Wu L."/>
            <person name="Ma J."/>
        </authorList>
    </citation>
    <scope>NUCLEOTIDE SEQUENCE [LARGE SCALE GENOMIC DNA]</scope>
    <source>
        <strain evidence="4 5">JCM 4805</strain>
    </source>
</reference>
<protein>
    <submittedName>
        <fullName evidence="4">Alpha/beta hydrolase</fullName>
    </submittedName>
</protein>
<dbReference type="Pfam" id="PF07859">
    <property type="entry name" value="Abhydrolase_3"/>
    <property type="match status" value="1"/>
</dbReference>
<dbReference type="Proteomes" id="UP001500909">
    <property type="component" value="Unassembled WGS sequence"/>
</dbReference>
<gene>
    <name evidence="4" type="ORF">GCM10010361_60590</name>
</gene>
<dbReference type="PANTHER" id="PTHR48081:SF8">
    <property type="entry name" value="ALPHA_BETA HYDROLASE FOLD-3 DOMAIN-CONTAINING PROTEIN-RELATED"/>
    <property type="match status" value="1"/>
</dbReference>
<dbReference type="SUPFAM" id="SSF53474">
    <property type="entry name" value="alpha/beta-Hydrolases"/>
    <property type="match status" value="1"/>
</dbReference>
<dbReference type="InterPro" id="IPR050300">
    <property type="entry name" value="GDXG_lipolytic_enzyme"/>
</dbReference>
<evidence type="ECO:0000259" key="3">
    <source>
        <dbReference type="Pfam" id="PF07859"/>
    </source>
</evidence>
<dbReference type="InterPro" id="IPR029058">
    <property type="entry name" value="AB_hydrolase_fold"/>
</dbReference>
<dbReference type="Gene3D" id="3.40.50.1820">
    <property type="entry name" value="alpha/beta hydrolase"/>
    <property type="match status" value="1"/>
</dbReference>
<evidence type="ECO:0000256" key="1">
    <source>
        <dbReference type="ARBA" id="ARBA00022801"/>
    </source>
</evidence>
<sequence>MTYRYDADLIEAVPNFGVFDLTDPPATRAKLIAASAGKPAPDTTGVDVTDREVPGPADNPQVPIRIYRPSDATGDLPVVFNIHGGGFVIGRIEVDDEACLDIARRVGALVVSVGYRLAPEHPYPAALEDCYAVLEWLAKEAPELGGDTTRIAVHGTSAGGGLAAALTLLTRDRGGPQIAFQYLDLPELDDRLDNESMRRFTDTPGWNAPNALRSWRHYLGDAAGGDDVPVYAAPSRATDLSGLPPAYIAALEYDPMRSEAVAYAESLFAAGIPVELHVFPGAYHLAYLVAGAQVSKRRVAERIDVLRRALHS</sequence>
<dbReference type="PANTHER" id="PTHR48081">
    <property type="entry name" value="AB HYDROLASE SUPERFAMILY PROTEIN C4A8.06C"/>
    <property type="match status" value="1"/>
</dbReference>
<feature type="domain" description="Alpha/beta hydrolase fold-3" evidence="3">
    <location>
        <begin position="79"/>
        <end position="286"/>
    </location>
</feature>
<evidence type="ECO:0000313" key="4">
    <source>
        <dbReference type="EMBL" id="GAA0487586.1"/>
    </source>
</evidence>
<feature type="region of interest" description="Disordered" evidence="2">
    <location>
        <begin position="41"/>
        <end position="60"/>
    </location>
</feature>
<accession>A0ABN1B057</accession>
<dbReference type="GO" id="GO:0016787">
    <property type="term" value="F:hydrolase activity"/>
    <property type="evidence" value="ECO:0007669"/>
    <property type="project" value="UniProtKB-KW"/>
</dbReference>
<keyword evidence="1 4" id="KW-0378">Hydrolase</keyword>
<evidence type="ECO:0000313" key="5">
    <source>
        <dbReference type="Proteomes" id="UP001500909"/>
    </source>
</evidence>
<dbReference type="InterPro" id="IPR013094">
    <property type="entry name" value="AB_hydrolase_3"/>
</dbReference>